<dbReference type="PATRIC" id="fig|1133569.4.peg.196"/>
<evidence type="ECO:0000313" key="2">
    <source>
        <dbReference type="Proteomes" id="UP000051576"/>
    </source>
</evidence>
<organism evidence="1 2">
    <name type="scientific">Liquorilactobacillus vini DSM 20605</name>
    <dbReference type="NCBI Taxonomy" id="1133569"/>
    <lineage>
        <taxon>Bacteria</taxon>
        <taxon>Bacillati</taxon>
        <taxon>Bacillota</taxon>
        <taxon>Bacilli</taxon>
        <taxon>Lactobacillales</taxon>
        <taxon>Lactobacillaceae</taxon>
        <taxon>Liquorilactobacillus</taxon>
    </lineage>
</organism>
<reference evidence="1 2" key="1">
    <citation type="journal article" date="2015" name="Genome Announc.">
        <title>Expanding the biotechnology potential of lactobacilli through comparative genomics of 213 strains and associated genera.</title>
        <authorList>
            <person name="Sun Z."/>
            <person name="Harris H.M."/>
            <person name="McCann A."/>
            <person name="Guo C."/>
            <person name="Argimon S."/>
            <person name="Zhang W."/>
            <person name="Yang X."/>
            <person name="Jeffery I.B."/>
            <person name="Cooney J.C."/>
            <person name="Kagawa T.F."/>
            <person name="Liu W."/>
            <person name="Song Y."/>
            <person name="Salvetti E."/>
            <person name="Wrobel A."/>
            <person name="Rasinkangas P."/>
            <person name="Parkhill J."/>
            <person name="Rea M.C."/>
            <person name="O'Sullivan O."/>
            <person name="Ritari J."/>
            <person name="Douillard F.P."/>
            <person name="Paul Ross R."/>
            <person name="Yang R."/>
            <person name="Briner A.E."/>
            <person name="Felis G.E."/>
            <person name="de Vos W.M."/>
            <person name="Barrangou R."/>
            <person name="Klaenhammer T.R."/>
            <person name="Caufield P.W."/>
            <person name="Cui Y."/>
            <person name="Zhang H."/>
            <person name="O'Toole P.W."/>
        </authorList>
    </citation>
    <scope>NUCLEOTIDE SEQUENCE [LARGE SCALE GENOMIC DNA]</scope>
    <source>
        <strain evidence="1 2">DSM 20605</strain>
    </source>
</reference>
<sequence>MLKNENLQSNTLQKLAERIREDIKFIRSHHVDYGFLNETVNEDLRWLGQIVNDTDLIDRKELGEFYDIFIYQLQYLIDSRPTIHTLERLDDLLDETFKQQLEKRTE</sequence>
<gene>
    <name evidence="1" type="ORF">FD21_GL000188</name>
</gene>
<dbReference type="Proteomes" id="UP000051576">
    <property type="component" value="Unassembled WGS sequence"/>
</dbReference>
<dbReference type="OrthoDB" id="9923387at2"/>
<proteinExistence type="predicted"/>
<dbReference type="EMBL" id="AYYX01000011">
    <property type="protein sequence ID" value="KRM89140.1"/>
    <property type="molecule type" value="Genomic_DNA"/>
</dbReference>
<name>A0A0R2CGK7_9LACO</name>
<comment type="caution">
    <text evidence="1">The sequence shown here is derived from an EMBL/GenBank/DDBJ whole genome shotgun (WGS) entry which is preliminary data.</text>
</comment>
<accession>A0A0R2CGK7</accession>
<protein>
    <submittedName>
        <fullName evidence="1">Uncharacterized protein</fullName>
    </submittedName>
</protein>
<dbReference type="RefSeq" id="WP_010579675.1">
    <property type="nucleotide sequence ID" value="NZ_AHYZ01000030.1"/>
</dbReference>
<evidence type="ECO:0000313" key="1">
    <source>
        <dbReference type="EMBL" id="KRM89140.1"/>
    </source>
</evidence>
<dbReference type="AlphaFoldDB" id="A0A0R2CGK7"/>
<keyword evidence="2" id="KW-1185">Reference proteome</keyword>